<dbReference type="EMBL" id="FQUL01000033">
    <property type="protein sequence ID" value="SHE88490.1"/>
    <property type="molecule type" value="Genomic_DNA"/>
</dbReference>
<evidence type="ECO:0000256" key="5">
    <source>
        <dbReference type="ARBA" id="ARBA00023172"/>
    </source>
</evidence>
<evidence type="ECO:0000256" key="3">
    <source>
        <dbReference type="ARBA" id="ARBA00022578"/>
    </source>
</evidence>
<keyword evidence="3" id="KW-0815">Transposition</keyword>
<keyword evidence="5" id="KW-0233">DNA recombination</keyword>
<dbReference type="GO" id="GO:0003677">
    <property type="term" value="F:DNA binding"/>
    <property type="evidence" value="ECO:0007669"/>
    <property type="project" value="UniProtKB-KW"/>
</dbReference>
<evidence type="ECO:0000313" key="7">
    <source>
        <dbReference type="Proteomes" id="UP000184295"/>
    </source>
</evidence>
<sequence>MLIVTGVNAEGQREILSIEVATSETRLAGAVAFAIRSRTLGVVLVVSDAHPGLVEAIGVTVPGVTWQRCL</sequence>
<reference evidence="7" key="1">
    <citation type="submission" date="2016-11" db="EMBL/GenBank/DDBJ databases">
        <authorList>
            <person name="Varghese N."/>
            <person name="Submissions S."/>
        </authorList>
    </citation>
    <scope>NUCLEOTIDE SEQUENCE [LARGE SCALE GENOMIC DNA]</scope>
    <source>
        <strain evidence="7">DSM 19514</strain>
    </source>
</reference>
<name>A0A1M4X4U9_9ACTN</name>
<protein>
    <submittedName>
        <fullName evidence="6">Transposase, Mutator family</fullName>
    </submittedName>
</protein>
<gene>
    <name evidence="6" type="ORF">SAMN02745225_01897</name>
</gene>
<dbReference type="Proteomes" id="UP000184295">
    <property type="component" value="Unassembled WGS sequence"/>
</dbReference>
<evidence type="ECO:0000256" key="1">
    <source>
        <dbReference type="ARBA" id="ARBA00002190"/>
    </source>
</evidence>
<dbReference type="GO" id="GO:0006313">
    <property type="term" value="P:DNA transposition"/>
    <property type="evidence" value="ECO:0007669"/>
    <property type="project" value="InterPro"/>
</dbReference>
<dbReference type="AlphaFoldDB" id="A0A1M4X4U9"/>
<evidence type="ECO:0000256" key="4">
    <source>
        <dbReference type="ARBA" id="ARBA00023125"/>
    </source>
</evidence>
<dbReference type="STRING" id="1121881.SAMN02745225_01897"/>
<comment type="function">
    <text evidence="1">Required for the transposition of the insertion element.</text>
</comment>
<proteinExistence type="inferred from homology"/>
<dbReference type="Pfam" id="PF00872">
    <property type="entry name" value="Transposase_mut"/>
    <property type="match status" value="1"/>
</dbReference>
<keyword evidence="4" id="KW-0238">DNA-binding</keyword>
<dbReference type="OrthoDB" id="9793302at2"/>
<accession>A0A1M4X4U9</accession>
<dbReference type="GO" id="GO:0004803">
    <property type="term" value="F:transposase activity"/>
    <property type="evidence" value="ECO:0007669"/>
    <property type="project" value="InterPro"/>
</dbReference>
<keyword evidence="7" id="KW-1185">Reference proteome</keyword>
<organism evidence="6 7">
    <name type="scientific">Ferrithrix thermotolerans DSM 19514</name>
    <dbReference type="NCBI Taxonomy" id="1121881"/>
    <lineage>
        <taxon>Bacteria</taxon>
        <taxon>Bacillati</taxon>
        <taxon>Actinomycetota</taxon>
        <taxon>Acidimicrobiia</taxon>
        <taxon>Acidimicrobiales</taxon>
        <taxon>Acidimicrobiaceae</taxon>
        <taxon>Ferrithrix</taxon>
    </lineage>
</organism>
<comment type="similarity">
    <text evidence="2">Belongs to the transposase mutator family.</text>
</comment>
<evidence type="ECO:0000256" key="2">
    <source>
        <dbReference type="ARBA" id="ARBA00010961"/>
    </source>
</evidence>
<evidence type="ECO:0000313" key="6">
    <source>
        <dbReference type="EMBL" id="SHE88490.1"/>
    </source>
</evidence>
<dbReference type="InterPro" id="IPR001207">
    <property type="entry name" value="Transposase_mutator"/>
</dbReference>